<comment type="caution">
    <text evidence="4">The sequence shown here is derived from an EMBL/GenBank/DDBJ whole genome shotgun (WGS) entry which is preliminary data.</text>
</comment>
<dbReference type="Proteomes" id="UP001595997">
    <property type="component" value="Unassembled WGS sequence"/>
</dbReference>
<comment type="similarity">
    <text evidence="1">Belongs to the HypD family.</text>
</comment>
<dbReference type="Gene3D" id="6.10.20.100">
    <property type="match status" value="1"/>
</dbReference>
<dbReference type="PANTHER" id="PTHR30149:SF0">
    <property type="entry name" value="HYDROGENASE MATURATION FACTOR HYPD"/>
    <property type="match status" value="1"/>
</dbReference>
<dbReference type="RefSeq" id="WP_386451506.1">
    <property type="nucleotide sequence ID" value="NZ_JBHSFH010000013.1"/>
</dbReference>
<keyword evidence="2" id="KW-0479">Metal-binding</keyword>
<dbReference type="Pfam" id="PF01924">
    <property type="entry name" value="HypD"/>
    <property type="match status" value="1"/>
</dbReference>
<dbReference type="PIRSF" id="PIRSF005622">
    <property type="entry name" value="Hydrgn_mat_hypD"/>
    <property type="match status" value="1"/>
</dbReference>
<dbReference type="InterPro" id="IPR042244">
    <property type="entry name" value="HypD_2_sf"/>
</dbReference>
<dbReference type="Gene3D" id="3.40.50.11740">
    <property type="entry name" value="HypD, alpha/beta domain 2"/>
    <property type="match status" value="2"/>
</dbReference>
<name>A0ABV9AD02_9ACTN</name>
<evidence type="ECO:0000313" key="4">
    <source>
        <dbReference type="EMBL" id="MFC4496914.1"/>
    </source>
</evidence>
<proteinExistence type="inferred from homology"/>
<dbReference type="EMBL" id="JBHSFH010000013">
    <property type="protein sequence ID" value="MFC4496914.1"/>
    <property type="molecule type" value="Genomic_DNA"/>
</dbReference>
<gene>
    <name evidence="4" type="primary">hypD</name>
    <name evidence="4" type="ORF">ACFPA8_22550</name>
</gene>
<evidence type="ECO:0000313" key="5">
    <source>
        <dbReference type="Proteomes" id="UP001595997"/>
    </source>
</evidence>
<reference evidence="5" key="1">
    <citation type="journal article" date="2019" name="Int. J. Syst. Evol. Microbiol.">
        <title>The Global Catalogue of Microorganisms (GCM) 10K type strain sequencing project: providing services to taxonomists for standard genome sequencing and annotation.</title>
        <authorList>
            <consortium name="The Broad Institute Genomics Platform"/>
            <consortium name="The Broad Institute Genome Sequencing Center for Infectious Disease"/>
            <person name="Wu L."/>
            <person name="Ma J."/>
        </authorList>
    </citation>
    <scope>NUCLEOTIDE SEQUENCE [LARGE SCALE GENOMIC DNA]</scope>
    <source>
        <strain evidence="5">CGMCC 4.7357</strain>
    </source>
</reference>
<dbReference type="InterPro" id="IPR042243">
    <property type="entry name" value="HypD_1"/>
</dbReference>
<evidence type="ECO:0000256" key="2">
    <source>
        <dbReference type="ARBA" id="ARBA00022723"/>
    </source>
</evidence>
<protein>
    <submittedName>
        <fullName evidence="4">Hydrogenase formation protein HypD</fullName>
    </submittedName>
</protein>
<evidence type="ECO:0000256" key="3">
    <source>
        <dbReference type="ARBA" id="ARBA00023004"/>
    </source>
</evidence>
<organism evidence="4 5">
    <name type="scientific">Streptomyces ovatisporus</name>
    <dbReference type="NCBI Taxonomy" id="1128682"/>
    <lineage>
        <taxon>Bacteria</taxon>
        <taxon>Bacillati</taxon>
        <taxon>Actinomycetota</taxon>
        <taxon>Actinomycetes</taxon>
        <taxon>Kitasatosporales</taxon>
        <taxon>Streptomycetaceae</taxon>
        <taxon>Streptomyces</taxon>
    </lineage>
</organism>
<sequence>MKYIDEFQDPELARRLLDDIQAIVTRPWALMEVCGGQTHSIIRHGIDQLLPDGIELIHGPGCPVCVTPLEVIDKALEIASRKDVIFCSYGDMLRVPGTGRDLFQVRSEGGDVRVVYSPLDALRIAQQHPERQVVFFGIGFETTAPPNAMTVHQAQKLGIENFSLLVSHVRVPPAIEAIMQSESCRVQGFLAAGHVCSVMGLGEYPPLAERFGVPIVVTGFEPLDVLEGVRRTVRQLERGEHTVDNAYARVVPPEGNPAAKAMLADIFEVTDRAWRGIGVIPGSGWRLSERYRKFDAEHRFSVTGIDTREPVECRSGEVLQGLIKPHECEAFGTVCTPRTPLGATMVSSEGACAAYYLYRRLGTTGGAVIPGGAGARGTGTTGNVISTSATAPLEGSPVV</sequence>
<accession>A0ABV9AD02</accession>
<dbReference type="NCBIfam" id="TIGR00075">
    <property type="entry name" value="hypD"/>
    <property type="match status" value="1"/>
</dbReference>
<evidence type="ECO:0000256" key="1">
    <source>
        <dbReference type="ARBA" id="ARBA00007888"/>
    </source>
</evidence>
<dbReference type="InterPro" id="IPR002780">
    <property type="entry name" value="Hyd_form_HypD"/>
</dbReference>
<keyword evidence="3" id="KW-0408">Iron</keyword>
<keyword evidence="5" id="KW-1185">Reference proteome</keyword>
<dbReference type="PANTHER" id="PTHR30149">
    <property type="entry name" value="HYDROGENASE PROTEIN ASSEMBLY PROTEIN HYPD"/>
    <property type="match status" value="1"/>
</dbReference>